<gene>
    <name evidence="1" type="ORF">Pan54_16390</name>
</gene>
<evidence type="ECO:0000313" key="2">
    <source>
        <dbReference type="Proteomes" id="UP000316095"/>
    </source>
</evidence>
<organism evidence="1 2">
    <name type="scientific">Rubinisphaera italica</name>
    <dbReference type="NCBI Taxonomy" id="2527969"/>
    <lineage>
        <taxon>Bacteria</taxon>
        <taxon>Pseudomonadati</taxon>
        <taxon>Planctomycetota</taxon>
        <taxon>Planctomycetia</taxon>
        <taxon>Planctomycetales</taxon>
        <taxon>Planctomycetaceae</taxon>
        <taxon>Rubinisphaera</taxon>
    </lineage>
</organism>
<sequence>MLRDEERFQNIEDLFLGHAPDKISGKHYTKVPGKLLDRAISWLETQYEIPSTGLSLYDESLIQQE</sequence>
<comment type="caution">
    <text evidence="1">The sequence shown here is derived from an EMBL/GenBank/DDBJ whole genome shotgun (WGS) entry which is preliminary data.</text>
</comment>
<dbReference type="Proteomes" id="UP000316095">
    <property type="component" value="Unassembled WGS sequence"/>
</dbReference>
<accession>A0A5C5XCM4</accession>
<keyword evidence="2" id="KW-1185">Reference proteome</keyword>
<protein>
    <submittedName>
        <fullName evidence="1">Uncharacterized protein</fullName>
    </submittedName>
</protein>
<proteinExistence type="predicted"/>
<dbReference type="AlphaFoldDB" id="A0A5C5XCM4"/>
<name>A0A5C5XCM4_9PLAN</name>
<evidence type="ECO:0000313" key="1">
    <source>
        <dbReference type="EMBL" id="TWT60907.1"/>
    </source>
</evidence>
<reference evidence="1 2" key="1">
    <citation type="submission" date="2019-02" db="EMBL/GenBank/DDBJ databases">
        <title>Deep-cultivation of Planctomycetes and their phenomic and genomic characterization uncovers novel biology.</title>
        <authorList>
            <person name="Wiegand S."/>
            <person name="Jogler M."/>
            <person name="Boedeker C."/>
            <person name="Pinto D."/>
            <person name="Vollmers J."/>
            <person name="Rivas-Marin E."/>
            <person name="Kohn T."/>
            <person name="Peeters S.H."/>
            <person name="Heuer A."/>
            <person name="Rast P."/>
            <person name="Oberbeckmann S."/>
            <person name="Bunk B."/>
            <person name="Jeske O."/>
            <person name="Meyerdierks A."/>
            <person name="Storesund J.E."/>
            <person name="Kallscheuer N."/>
            <person name="Luecker S."/>
            <person name="Lage O.M."/>
            <person name="Pohl T."/>
            <person name="Merkel B.J."/>
            <person name="Hornburger P."/>
            <person name="Mueller R.-W."/>
            <person name="Bruemmer F."/>
            <person name="Labrenz M."/>
            <person name="Spormann A.M."/>
            <person name="Op Den Camp H."/>
            <person name="Overmann J."/>
            <person name="Amann R."/>
            <person name="Jetten M.S.M."/>
            <person name="Mascher T."/>
            <person name="Medema M.H."/>
            <person name="Devos D.P."/>
            <person name="Kaster A.-K."/>
            <person name="Ovreas L."/>
            <person name="Rohde M."/>
            <person name="Galperin M.Y."/>
            <person name="Jogler C."/>
        </authorList>
    </citation>
    <scope>NUCLEOTIDE SEQUENCE [LARGE SCALE GENOMIC DNA]</scope>
    <source>
        <strain evidence="1 2">Pan54</strain>
    </source>
</reference>
<dbReference type="EMBL" id="SJPG01000001">
    <property type="protein sequence ID" value="TWT60907.1"/>
    <property type="molecule type" value="Genomic_DNA"/>
</dbReference>